<evidence type="ECO:0008006" key="4">
    <source>
        <dbReference type="Google" id="ProtNLM"/>
    </source>
</evidence>
<dbReference type="InterPro" id="IPR053154">
    <property type="entry name" value="c-di-AMP_regulator"/>
</dbReference>
<sequence>MFSNIRFKRPKIKRSSLKTFSFFLLFSSIIWFLVQISKEYTQVIQIPIKYENKPLDKSLSEEKPKHLALRIADKGFTIWYYKIIRPQVIIDLGKAKEKDGTLVYNFEINRELLEEQVDIDLENATFLEEEVVVKFQPKAKTYVKLQPQFSLNYAIGYSATEPVTLKPDSVMVSGPQDIIDTLKSINTVKKKINNINSNINGKIKIDTTGLGMLGFYQNEVFYSQKVEKFTEGKVEVPVEILNLPDGVDMTIFPKEVLIYFQVNLEQYEMVKASDFRVVVDYNVVDSGEDYMIANISKKPKFVNNLRINERKIQFVIKK</sequence>
<dbReference type="EMBL" id="FQVT01000003">
    <property type="protein sequence ID" value="SHF89249.1"/>
    <property type="molecule type" value="Genomic_DNA"/>
</dbReference>
<protein>
    <recommendedName>
        <fullName evidence="4">YbbR-like protein</fullName>
    </recommendedName>
</protein>
<dbReference type="PANTHER" id="PTHR37804">
    <property type="entry name" value="CDAA REGULATORY PROTEIN CDAR"/>
    <property type="match status" value="1"/>
</dbReference>
<keyword evidence="1" id="KW-1133">Transmembrane helix</keyword>
<dbReference type="AlphaFoldDB" id="A0A1M5FCP5"/>
<dbReference type="OrthoDB" id="1150187at2"/>
<organism evidence="2 3">
    <name type="scientific">Salegentibacter echinorum</name>
    <dbReference type="NCBI Taxonomy" id="1073325"/>
    <lineage>
        <taxon>Bacteria</taxon>
        <taxon>Pseudomonadati</taxon>
        <taxon>Bacteroidota</taxon>
        <taxon>Flavobacteriia</taxon>
        <taxon>Flavobacteriales</taxon>
        <taxon>Flavobacteriaceae</taxon>
        <taxon>Salegentibacter</taxon>
    </lineage>
</organism>
<dbReference type="Gene3D" id="2.170.120.40">
    <property type="entry name" value="YbbR-like domain"/>
    <property type="match status" value="1"/>
</dbReference>
<accession>A0A1M5FCP5</accession>
<evidence type="ECO:0000313" key="3">
    <source>
        <dbReference type="Proteomes" id="UP000183945"/>
    </source>
</evidence>
<reference evidence="3" key="1">
    <citation type="submission" date="2016-11" db="EMBL/GenBank/DDBJ databases">
        <authorList>
            <person name="Varghese N."/>
            <person name="Submissions S."/>
        </authorList>
    </citation>
    <scope>NUCLEOTIDE SEQUENCE [LARGE SCALE GENOMIC DNA]</scope>
    <source>
        <strain evidence="3">DSM 24579</strain>
    </source>
</reference>
<dbReference type="STRING" id="1073325.SAMN05444483_103128"/>
<keyword evidence="1" id="KW-0812">Transmembrane</keyword>
<keyword evidence="3" id="KW-1185">Reference proteome</keyword>
<evidence type="ECO:0000313" key="2">
    <source>
        <dbReference type="EMBL" id="SHF89249.1"/>
    </source>
</evidence>
<name>A0A1M5FCP5_SALEC</name>
<keyword evidence="1" id="KW-0472">Membrane</keyword>
<proteinExistence type="predicted"/>
<dbReference type="Proteomes" id="UP000183945">
    <property type="component" value="Unassembled WGS sequence"/>
</dbReference>
<gene>
    <name evidence="2" type="ORF">SAMN05444483_103128</name>
</gene>
<feature type="transmembrane region" description="Helical" evidence="1">
    <location>
        <begin position="20"/>
        <end position="37"/>
    </location>
</feature>
<evidence type="ECO:0000256" key="1">
    <source>
        <dbReference type="SAM" id="Phobius"/>
    </source>
</evidence>
<dbReference type="RefSeq" id="WP_072877986.1">
    <property type="nucleotide sequence ID" value="NZ_FQVT01000003.1"/>
</dbReference>
<dbReference type="PANTHER" id="PTHR37804:SF1">
    <property type="entry name" value="CDAA REGULATORY PROTEIN CDAR"/>
    <property type="match status" value="1"/>
</dbReference>